<dbReference type="STRING" id="44689.Q75JL9"/>
<reference evidence="1 2" key="1">
    <citation type="journal article" date="2005" name="Nature">
        <title>The genome of the social amoeba Dictyostelium discoideum.</title>
        <authorList>
            <consortium name="The Dictyostelium discoideum Sequencing Consortium"/>
            <person name="Eichinger L."/>
            <person name="Pachebat J.A."/>
            <person name="Glockner G."/>
            <person name="Rajandream M.A."/>
            <person name="Sucgang R."/>
            <person name="Berriman M."/>
            <person name="Song J."/>
            <person name="Olsen R."/>
            <person name="Szafranski K."/>
            <person name="Xu Q."/>
            <person name="Tunggal B."/>
            <person name="Kummerfeld S."/>
            <person name="Madera M."/>
            <person name="Konfortov B.A."/>
            <person name="Rivero F."/>
            <person name="Bankier A.T."/>
            <person name="Lehmann R."/>
            <person name="Hamlin N."/>
            <person name="Davies R."/>
            <person name="Gaudet P."/>
            <person name="Fey P."/>
            <person name="Pilcher K."/>
            <person name="Chen G."/>
            <person name="Saunders D."/>
            <person name="Sodergren E."/>
            <person name="Davis P."/>
            <person name="Kerhornou A."/>
            <person name="Nie X."/>
            <person name="Hall N."/>
            <person name="Anjard C."/>
            <person name="Hemphill L."/>
            <person name="Bason N."/>
            <person name="Farbrother P."/>
            <person name="Desany B."/>
            <person name="Just E."/>
            <person name="Morio T."/>
            <person name="Rost R."/>
            <person name="Churcher C."/>
            <person name="Cooper J."/>
            <person name="Haydock S."/>
            <person name="van Driessche N."/>
            <person name="Cronin A."/>
            <person name="Goodhead I."/>
            <person name="Muzny D."/>
            <person name="Mourier T."/>
            <person name="Pain A."/>
            <person name="Lu M."/>
            <person name="Harper D."/>
            <person name="Lindsay R."/>
            <person name="Hauser H."/>
            <person name="James K."/>
            <person name="Quiles M."/>
            <person name="Madan Babu M."/>
            <person name="Saito T."/>
            <person name="Buchrieser C."/>
            <person name="Wardroper A."/>
            <person name="Felder M."/>
            <person name="Thangavelu M."/>
            <person name="Johnson D."/>
            <person name="Knights A."/>
            <person name="Loulseged H."/>
            <person name="Mungall K."/>
            <person name="Oliver K."/>
            <person name="Price C."/>
            <person name="Quail M.A."/>
            <person name="Urushihara H."/>
            <person name="Hernandez J."/>
            <person name="Rabbinowitsch E."/>
            <person name="Steffen D."/>
            <person name="Sanders M."/>
            <person name="Ma J."/>
            <person name="Kohara Y."/>
            <person name="Sharp S."/>
            <person name="Simmonds M."/>
            <person name="Spiegler S."/>
            <person name="Tivey A."/>
            <person name="Sugano S."/>
            <person name="White B."/>
            <person name="Walker D."/>
            <person name="Woodward J."/>
            <person name="Winckler T."/>
            <person name="Tanaka Y."/>
            <person name="Shaulsky G."/>
            <person name="Schleicher M."/>
            <person name="Weinstock G."/>
            <person name="Rosenthal A."/>
            <person name="Cox E.C."/>
            <person name="Chisholm R.L."/>
            <person name="Gibbs R."/>
            <person name="Loomis W.F."/>
            <person name="Platzer M."/>
            <person name="Kay R.R."/>
            <person name="Williams J."/>
            <person name="Dear P.H."/>
            <person name="Noegel A.A."/>
            <person name="Barrell B."/>
            <person name="Kuspa A."/>
        </authorList>
    </citation>
    <scope>NUCLEOTIDE SEQUENCE [LARGE SCALE GENOMIC DNA]</scope>
    <source>
        <strain evidence="1 2">AX4</strain>
    </source>
</reference>
<dbReference type="HOGENOM" id="CLU_2594806_0_0_1"/>
<sequence>MSILKSITKIGSIKNNSKNEIASSSLQSVNYGGEKAQFNVLGSLLGSLVGVASGVLVGGIEGGVKGLILGGELIGTLSLF</sequence>
<dbReference type="GeneID" id="8620370"/>
<name>Q75JL9_DICDI</name>
<evidence type="ECO:0000313" key="1">
    <source>
        <dbReference type="EMBL" id="EAL69331.1"/>
    </source>
</evidence>
<dbReference type="InParanoid" id="Q75JL9"/>
<accession>Q75JL9</accession>
<gene>
    <name evidence="1" type="ORF">DDB_G0276063</name>
</gene>
<dbReference type="Proteomes" id="UP000002195">
    <property type="component" value="Unassembled WGS sequence"/>
</dbReference>
<protein>
    <submittedName>
        <fullName evidence="1">HssA/2C/7E family protein</fullName>
    </submittedName>
</protein>
<evidence type="ECO:0000313" key="2">
    <source>
        <dbReference type="Proteomes" id="UP000002195"/>
    </source>
</evidence>
<dbReference type="AlphaFoldDB" id="Q75JL9"/>
<organism evidence="1 2">
    <name type="scientific">Dictyostelium discoideum</name>
    <name type="common">Social amoeba</name>
    <dbReference type="NCBI Taxonomy" id="44689"/>
    <lineage>
        <taxon>Eukaryota</taxon>
        <taxon>Amoebozoa</taxon>
        <taxon>Evosea</taxon>
        <taxon>Eumycetozoa</taxon>
        <taxon>Dictyostelia</taxon>
        <taxon>Dictyosteliales</taxon>
        <taxon>Dictyosteliaceae</taxon>
        <taxon>Dictyostelium</taxon>
    </lineage>
</organism>
<dbReference type="RefSeq" id="XP_643324.1">
    <property type="nucleotide sequence ID" value="XM_638232.1"/>
</dbReference>
<dbReference type="EMBL" id="AAFI02000014">
    <property type="protein sequence ID" value="EAL69331.1"/>
    <property type="molecule type" value="Genomic_DNA"/>
</dbReference>
<keyword evidence="2" id="KW-1185">Reference proteome</keyword>
<dbReference type="dictyBase" id="DDB_G0276063">
    <property type="gene designation" value="beiA"/>
</dbReference>
<accession>Q552A4</accession>
<dbReference type="PaxDb" id="44689-DDB0266541"/>
<proteinExistence type="predicted"/>
<dbReference type="KEGG" id="ddi:DDB_G0276063"/>
<comment type="caution">
    <text evidence="1">The sequence shown here is derived from an EMBL/GenBank/DDBJ whole genome shotgun (WGS) entry which is preliminary data.</text>
</comment>